<keyword evidence="3" id="KW-1185">Reference proteome</keyword>
<dbReference type="RefSeq" id="WP_055420667.1">
    <property type="nucleotide sequence ID" value="NZ_CP019724.1"/>
</dbReference>
<protein>
    <submittedName>
        <fullName evidence="2">Uncharacterized protein</fullName>
    </submittedName>
</protein>
<evidence type="ECO:0000313" key="3">
    <source>
        <dbReference type="Proteomes" id="UP000189443"/>
    </source>
</evidence>
<dbReference type="Proteomes" id="UP000189443">
    <property type="component" value="Chromosome"/>
</dbReference>
<accession>A0A1S6JGI6</accession>
<evidence type="ECO:0000256" key="1">
    <source>
        <dbReference type="SAM" id="MobiDB-lite"/>
    </source>
</evidence>
<evidence type="ECO:0000313" key="2">
    <source>
        <dbReference type="EMBL" id="AQS70866.1"/>
    </source>
</evidence>
<feature type="region of interest" description="Disordered" evidence="1">
    <location>
        <begin position="60"/>
        <end position="82"/>
    </location>
</feature>
<dbReference type="KEGG" id="spac:B1H29_31800"/>
<name>A0A1S6JGI6_9ACTN</name>
<dbReference type="OrthoDB" id="4334784at2"/>
<dbReference type="EMBL" id="CP019724">
    <property type="protein sequence ID" value="AQS70866.1"/>
    <property type="molecule type" value="Genomic_DNA"/>
</dbReference>
<gene>
    <name evidence="2" type="ORF">B1H29_31800</name>
</gene>
<proteinExistence type="predicted"/>
<sequence>MTAETRLRLAHQARRAKEHQLDDIRRALCDIGFMDDDDPYSHADLAEVIRQNGRALEVNEANEADTDDLTAPAPAATEATKPATTTAVAALANLYGPMADLNHPQHPVNATPSTTSPLLKQIADAIGRTNLPAWHKAARYEAAEAALSVVLPHGKFLGDQLRDAEQRLTAIASLHEPQPDDTGFPDSKQCRTCSRDGGDGYQYLVPWPCPTAQAIVTPADHTTEK</sequence>
<reference evidence="2 3" key="1">
    <citation type="submission" date="2017-02" db="EMBL/GenBank/DDBJ databases">
        <title>Streptomyces pactum ACT12 Genome sequencing and assembly.</title>
        <authorList>
            <person name="Xue Q."/>
            <person name="Yan X."/>
            <person name="Jia L."/>
            <person name="Yan H."/>
        </authorList>
    </citation>
    <scope>NUCLEOTIDE SEQUENCE [LARGE SCALE GENOMIC DNA]</scope>
    <source>
        <strain evidence="2 3">ACT12</strain>
    </source>
</reference>
<dbReference type="AlphaFoldDB" id="A0A1S6JGI6"/>
<organism evidence="2 3">
    <name type="scientific">Streptomyces pactum</name>
    <dbReference type="NCBI Taxonomy" id="68249"/>
    <lineage>
        <taxon>Bacteria</taxon>
        <taxon>Bacillati</taxon>
        <taxon>Actinomycetota</taxon>
        <taxon>Actinomycetes</taxon>
        <taxon>Kitasatosporales</taxon>
        <taxon>Streptomycetaceae</taxon>
        <taxon>Streptomyces</taxon>
    </lineage>
</organism>
<feature type="compositionally biased region" description="Low complexity" evidence="1">
    <location>
        <begin position="69"/>
        <end position="82"/>
    </location>
</feature>